<keyword evidence="1" id="KW-1133">Transmembrane helix</keyword>
<dbReference type="RefSeq" id="WP_229534900.1">
    <property type="nucleotide sequence ID" value="NZ_JAJHJB010000011.1"/>
</dbReference>
<feature type="transmembrane region" description="Helical" evidence="1">
    <location>
        <begin position="213"/>
        <end position="236"/>
    </location>
</feature>
<sequence>MLRIIKTEFLKLKRYSVIWIGIAATLSVVLLSRFMAMATDGTTHTFHNFSNTVIWNNFSLIFPATIALISGYMIERERTDDTLKNILTIPLSFRRLLAGKLITVGLLSIFLAVMQFLFTLLIVLFSHYPGLTIGGMVQSLFQMIGMNIFVYIAVMPVVIFTGQRAGSFMSGVGFTFFYGFVGVFASGHGLTNLYPIVAGLGIINYQEDGGSVYNQPICFIVILLMIVLSFVLLLNAHDRVKTLKYKDKPVKQVRRA</sequence>
<feature type="transmembrane region" description="Helical" evidence="1">
    <location>
        <begin position="140"/>
        <end position="160"/>
    </location>
</feature>
<dbReference type="Pfam" id="PF12730">
    <property type="entry name" value="ABC2_membrane_4"/>
    <property type="match status" value="1"/>
</dbReference>
<feature type="transmembrane region" description="Helical" evidence="1">
    <location>
        <begin position="172"/>
        <end position="193"/>
    </location>
</feature>
<dbReference type="Proteomes" id="UP001165492">
    <property type="component" value="Unassembled WGS sequence"/>
</dbReference>
<keyword evidence="1" id="KW-0812">Transmembrane</keyword>
<gene>
    <name evidence="2" type="ORF">LMF89_09920</name>
</gene>
<dbReference type="EMBL" id="JAJHJB010000011">
    <property type="protein sequence ID" value="MCC5465670.1"/>
    <property type="molecule type" value="Genomic_DNA"/>
</dbReference>
<feature type="transmembrane region" description="Helical" evidence="1">
    <location>
        <begin position="12"/>
        <end position="34"/>
    </location>
</feature>
<evidence type="ECO:0000313" key="2">
    <source>
        <dbReference type="EMBL" id="MCC5465670.1"/>
    </source>
</evidence>
<evidence type="ECO:0000313" key="3">
    <source>
        <dbReference type="Proteomes" id="UP001165492"/>
    </source>
</evidence>
<feature type="transmembrane region" description="Helical" evidence="1">
    <location>
        <begin position="54"/>
        <end position="74"/>
    </location>
</feature>
<organism evidence="2 3">
    <name type="scientific">Pelosinus baikalensis</name>
    <dbReference type="NCBI Taxonomy" id="2892015"/>
    <lineage>
        <taxon>Bacteria</taxon>
        <taxon>Bacillati</taxon>
        <taxon>Bacillota</taxon>
        <taxon>Negativicutes</taxon>
        <taxon>Selenomonadales</taxon>
        <taxon>Sporomusaceae</taxon>
        <taxon>Pelosinus</taxon>
    </lineage>
</organism>
<keyword evidence="1" id="KW-0472">Membrane</keyword>
<protein>
    <submittedName>
        <fullName evidence="2">ABC transporter permease</fullName>
    </submittedName>
</protein>
<name>A0ABS8HRH1_9FIRM</name>
<reference evidence="2" key="1">
    <citation type="submission" date="2021-11" db="EMBL/GenBank/DDBJ databases">
        <title>Description of a new species Pelosinus isolated from the bottom sediments of Lake Baikal.</title>
        <authorList>
            <person name="Zakharyuk A."/>
        </authorList>
    </citation>
    <scope>NUCLEOTIDE SEQUENCE</scope>
    <source>
        <strain evidence="2">Bkl1</strain>
    </source>
</reference>
<proteinExistence type="predicted"/>
<feature type="transmembrane region" description="Helical" evidence="1">
    <location>
        <begin position="101"/>
        <end position="128"/>
    </location>
</feature>
<evidence type="ECO:0000256" key="1">
    <source>
        <dbReference type="SAM" id="Phobius"/>
    </source>
</evidence>
<keyword evidence="3" id="KW-1185">Reference proteome</keyword>
<accession>A0ABS8HRH1</accession>
<comment type="caution">
    <text evidence="2">The sequence shown here is derived from an EMBL/GenBank/DDBJ whole genome shotgun (WGS) entry which is preliminary data.</text>
</comment>